<name>A0A8J6FX66_MICOH</name>
<organism evidence="2 3">
    <name type="scientific">Microtus ochrogaster</name>
    <name type="common">Prairie vole</name>
    <dbReference type="NCBI Taxonomy" id="79684"/>
    <lineage>
        <taxon>Eukaryota</taxon>
        <taxon>Metazoa</taxon>
        <taxon>Chordata</taxon>
        <taxon>Craniata</taxon>
        <taxon>Vertebrata</taxon>
        <taxon>Euteleostomi</taxon>
        <taxon>Mammalia</taxon>
        <taxon>Eutheria</taxon>
        <taxon>Euarchontoglires</taxon>
        <taxon>Glires</taxon>
        <taxon>Rodentia</taxon>
        <taxon>Myomorpha</taxon>
        <taxon>Muroidea</taxon>
        <taxon>Cricetidae</taxon>
        <taxon>Arvicolinae</taxon>
        <taxon>Microtus</taxon>
    </lineage>
</organism>
<evidence type="ECO:0000256" key="1">
    <source>
        <dbReference type="SAM" id="MobiDB-lite"/>
    </source>
</evidence>
<proteinExistence type="predicted"/>
<dbReference type="EMBL" id="JAATJU010027268">
    <property type="protein sequence ID" value="KAH0500641.1"/>
    <property type="molecule type" value="Genomic_DNA"/>
</dbReference>
<comment type="caution">
    <text evidence="2">The sequence shown here is derived from an EMBL/GenBank/DDBJ whole genome shotgun (WGS) entry which is preliminary data.</text>
</comment>
<accession>A0A8J6FX66</accession>
<dbReference type="AlphaFoldDB" id="A0A8J6FX66"/>
<gene>
    <name evidence="2" type="ORF">LTLLF_107355</name>
</gene>
<sequence length="99" mass="10876">MGKKGPGVVSAYSLKCISVERHHYSRSPEQLHGTEEVARYRKEVIEKHPRPKVGASAEKDGMKAHEKTMKSSQETELRNTDDGAKRSTSGAKPEGKEGA</sequence>
<dbReference type="Proteomes" id="UP000710432">
    <property type="component" value="Unassembled WGS sequence"/>
</dbReference>
<protein>
    <submittedName>
        <fullName evidence="2">Putative antigen KI-67, incomplete match</fullName>
    </submittedName>
</protein>
<feature type="compositionally biased region" description="Basic and acidic residues" evidence="1">
    <location>
        <begin position="57"/>
        <end position="85"/>
    </location>
</feature>
<evidence type="ECO:0000313" key="3">
    <source>
        <dbReference type="Proteomes" id="UP000710432"/>
    </source>
</evidence>
<feature type="region of interest" description="Disordered" evidence="1">
    <location>
        <begin position="44"/>
        <end position="99"/>
    </location>
</feature>
<evidence type="ECO:0000313" key="2">
    <source>
        <dbReference type="EMBL" id="KAH0500641.1"/>
    </source>
</evidence>
<reference evidence="2" key="1">
    <citation type="submission" date="2020-03" db="EMBL/GenBank/DDBJ databases">
        <title>Studies in the Genomics of Life Span.</title>
        <authorList>
            <person name="Glass D."/>
        </authorList>
    </citation>
    <scope>NUCLEOTIDE SEQUENCE</scope>
    <source>
        <strain evidence="2">LTLLF</strain>
        <tissue evidence="2">Muscle</tissue>
    </source>
</reference>